<dbReference type="InterPro" id="IPR011527">
    <property type="entry name" value="ABC1_TM_dom"/>
</dbReference>
<dbReference type="InterPro" id="IPR027417">
    <property type="entry name" value="P-loop_NTPase"/>
</dbReference>
<dbReference type="Gene3D" id="3.40.50.300">
    <property type="entry name" value="P-loop containing nucleotide triphosphate hydrolases"/>
    <property type="match status" value="2"/>
</dbReference>
<dbReference type="PANTHER" id="PTHR24223:SF456">
    <property type="entry name" value="MULTIDRUG RESISTANCE-ASSOCIATED PROTEIN LETHAL(2)03659"/>
    <property type="match status" value="1"/>
</dbReference>
<feature type="transmembrane region" description="Helical" evidence="10">
    <location>
        <begin position="363"/>
        <end position="390"/>
    </location>
</feature>
<feature type="transmembrane region" description="Helical" evidence="10">
    <location>
        <begin position="260"/>
        <end position="279"/>
    </location>
</feature>
<sequence length="1355" mass="143924">MAATCPRAKSVDVDVLYCWTSGGAIGGARCTQAVVYTGGWCAGGADAHRRTHAAGPPLPSPSCPTSPGERLHPRMSSTMSLGRRRALLPSDLPRLPPGDLADALRLGAASSSEPVALLALARRQRRAICAAGAAMLLYVLCATCSPALLVILLLCVEMGSGREEDSRATARAMGLPTGWTSAGAMPSWLAVYVGVQVLAALANHWQLHQAYHAGQRLRAQLVLAVFQRALALDPCQRPPSAQVVNLMATDAQKFLEALPFLHNAWAMPLQIILFSFFLLRLVGSAALLGIGLLVVLVPVAQQCAAFIGRCRKKHMAVADQRMCLCLELLQGIRCVKYFAWERPYLARVFDKRSEELHWAMREALMFSLSLILTVMCPVCSWALTLLGYILMYGGGDLTASRMFGTLALINGLRFPIMDLGAIIATMVSLKTSWHRLQGLLSRPIAQAPPGGPAAPHAGALLSLCSCSFGYTGAGPQRVRAVLQGVGFSVRRGELVVVAGRVGSGKSTLLQGVVGEAVLTSGRMRVDGPVAYCPQLPWVLNATVRDNILFGAEFDAEWYDRVVDACCLEVDLRQMENGDLTEIGERGVTLSGGQKQRVAMARAAYQRHCGLVLLDDVFSALDAHTSQRALGALLGRERGLLRDRAVVLAAHGCAAERHAQRLVRVGADGAAVVVEGVGDAEPPPPLAPPSAAHEEDGEAAQHQPEKRRSGSAAKPLMRLEERATGGVSWKCIWAYVRGCGGPAWVGGCVLSGLLERGFMISQDFWLAEWTSNSPDDDEVAYYYLAYIGIVTITALFTSLTRVLIGLYSVWAAKALFDAMALRVVRAPMGWWDTTPLGQVLNRFSFDTDNIDSTLVTKMVPATVSISWILGGVVVICRVLWPYSLAVVPVPVAMYVWLLQFSRRSIRELQRLDALSRSPLQSIFAETLQGISSVRAYRCQDRYLLRLSECVDANSAAVLAFNTASRWLGVRLEMLAAAITASAGAGCWLLRDRLPPGLVAVCFLWCGSLAMSLNFNCMFWSQCEAAFTSVERVAQYISGPPLEGAHADLDAWAASAAAPARAAAGASLAAGAGAAGGPCLSLRGVSLRYREGLPLVLRGVSLQVGRGERVAVVGRTGAGKSSLAVALFRLAPLAGGQVLLEGVDLGALPLDVARRSVGIITQDPVVFSGTVRYNLDPFQEYGDDECLSALQQAQLGQTLSLDSPVDEGGGNRSVGERQLLCLARALLRRPRLLFCDEATASVDAETDACVQRCLRAVSARRPCALLTVAHRLATVADYNQVVVLSAGQIVEAGPPAELLQRPGGAFAQLASTAGGFGASGPLAAAASSGPAGAVGEPLAATARRAAAAAEPAPPRCA</sequence>
<evidence type="ECO:0000256" key="10">
    <source>
        <dbReference type="SAM" id="Phobius"/>
    </source>
</evidence>
<keyword evidence="5" id="KW-0547">Nucleotide-binding</keyword>
<dbReference type="CDD" id="cd03250">
    <property type="entry name" value="ABCC_MRP_domain1"/>
    <property type="match status" value="1"/>
</dbReference>
<feature type="region of interest" description="Disordered" evidence="9">
    <location>
        <begin position="51"/>
        <end position="75"/>
    </location>
</feature>
<dbReference type="InterPro" id="IPR036640">
    <property type="entry name" value="ABC1_TM_sf"/>
</dbReference>
<dbReference type="CDD" id="cd18580">
    <property type="entry name" value="ABC_6TM_ABCC_D2"/>
    <property type="match status" value="1"/>
</dbReference>
<keyword evidence="3" id="KW-0813">Transport</keyword>
<keyword evidence="7 10" id="KW-1133">Transmembrane helix</keyword>
<feature type="transmembrane region" description="Helical" evidence="10">
    <location>
        <begin position="780"/>
        <end position="809"/>
    </location>
</feature>
<feature type="domain" description="ABC transporter" evidence="11">
    <location>
        <begin position="1080"/>
        <end position="1309"/>
    </location>
</feature>
<evidence type="ECO:0000256" key="1">
    <source>
        <dbReference type="ARBA" id="ARBA00004141"/>
    </source>
</evidence>
<feature type="region of interest" description="Disordered" evidence="9">
    <location>
        <begin position="675"/>
        <end position="714"/>
    </location>
</feature>
<protein>
    <recommendedName>
        <fullName evidence="15">ATP-dependent transporter ycf16</fullName>
    </recommendedName>
</protein>
<dbReference type="InterPro" id="IPR044746">
    <property type="entry name" value="ABCC_6TM_D1"/>
</dbReference>
<dbReference type="Pfam" id="PF00005">
    <property type="entry name" value="ABC_tran"/>
    <property type="match status" value="2"/>
</dbReference>
<dbReference type="InterPro" id="IPR003439">
    <property type="entry name" value="ABC_transporter-like_ATP-bd"/>
</dbReference>
<keyword evidence="6" id="KW-0067">ATP-binding</keyword>
<gene>
    <name evidence="13" type="ORF">PCOR1329_LOCUS17537</name>
</gene>
<evidence type="ECO:0000256" key="2">
    <source>
        <dbReference type="ARBA" id="ARBA00009726"/>
    </source>
</evidence>
<dbReference type="PROSITE" id="PS50893">
    <property type="entry name" value="ABC_TRANSPORTER_2"/>
    <property type="match status" value="2"/>
</dbReference>
<feature type="transmembrane region" description="Helical" evidence="10">
    <location>
        <begin position="285"/>
        <end position="307"/>
    </location>
</feature>
<feature type="transmembrane region" description="Helical" evidence="10">
    <location>
        <begin position="866"/>
        <end position="896"/>
    </location>
</feature>
<evidence type="ECO:0000256" key="4">
    <source>
        <dbReference type="ARBA" id="ARBA00022692"/>
    </source>
</evidence>
<dbReference type="EMBL" id="CAUYUJ010005451">
    <property type="protein sequence ID" value="CAK0813712.1"/>
    <property type="molecule type" value="Genomic_DNA"/>
</dbReference>
<dbReference type="CDD" id="cd03244">
    <property type="entry name" value="ABCC_MRP_domain2"/>
    <property type="match status" value="1"/>
</dbReference>
<keyword evidence="4 10" id="KW-0812">Transmembrane</keyword>
<evidence type="ECO:0000259" key="12">
    <source>
        <dbReference type="PROSITE" id="PS50929"/>
    </source>
</evidence>
<dbReference type="InterPro" id="IPR003593">
    <property type="entry name" value="AAA+_ATPase"/>
</dbReference>
<evidence type="ECO:0000313" key="14">
    <source>
        <dbReference type="Proteomes" id="UP001189429"/>
    </source>
</evidence>
<name>A0ABN9R874_9DINO</name>
<proteinExistence type="inferred from homology"/>
<dbReference type="PROSITE" id="PS50929">
    <property type="entry name" value="ABC_TM1F"/>
    <property type="match status" value="2"/>
</dbReference>
<dbReference type="Proteomes" id="UP001189429">
    <property type="component" value="Unassembled WGS sequence"/>
</dbReference>
<comment type="subcellular location">
    <subcellularLocation>
        <location evidence="1">Membrane</location>
        <topology evidence="1">Multi-pass membrane protein</topology>
    </subcellularLocation>
</comment>
<keyword evidence="8 10" id="KW-0472">Membrane</keyword>
<evidence type="ECO:0000256" key="8">
    <source>
        <dbReference type="ARBA" id="ARBA00023136"/>
    </source>
</evidence>
<feature type="transmembrane region" description="Helical" evidence="10">
    <location>
        <begin position="127"/>
        <end position="154"/>
    </location>
</feature>
<dbReference type="PROSITE" id="PS00211">
    <property type="entry name" value="ABC_TRANSPORTER_1"/>
    <property type="match status" value="1"/>
</dbReference>
<feature type="transmembrane region" description="Helical" evidence="10">
    <location>
        <begin position="402"/>
        <end position="427"/>
    </location>
</feature>
<feature type="domain" description="ABC transporter" evidence="11">
    <location>
        <begin position="461"/>
        <end position="699"/>
    </location>
</feature>
<feature type="domain" description="ABC transmembrane type-1" evidence="12">
    <location>
        <begin position="130"/>
        <end position="428"/>
    </location>
</feature>
<evidence type="ECO:0000256" key="9">
    <source>
        <dbReference type="SAM" id="MobiDB-lite"/>
    </source>
</evidence>
<feature type="domain" description="ABC transmembrane type-1" evidence="12">
    <location>
        <begin position="748"/>
        <end position="1013"/>
    </location>
</feature>
<evidence type="ECO:0000256" key="6">
    <source>
        <dbReference type="ARBA" id="ARBA00022840"/>
    </source>
</evidence>
<feature type="transmembrane region" description="Helical" evidence="10">
    <location>
        <begin position="183"/>
        <end position="202"/>
    </location>
</feature>
<dbReference type="InterPro" id="IPR050173">
    <property type="entry name" value="ABC_transporter_C-like"/>
</dbReference>
<evidence type="ECO:0000313" key="13">
    <source>
        <dbReference type="EMBL" id="CAK0813712.1"/>
    </source>
</evidence>
<evidence type="ECO:0000259" key="11">
    <source>
        <dbReference type="PROSITE" id="PS50893"/>
    </source>
</evidence>
<accession>A0ABN9R874</accession>
<comment type="similarity">
    <text evidence="2">Belongs to the ABC transporter superfamily. ABCC family. Conjugate transporter (TC 3.A.1.208) subfamily.</text>
</comment>
<dbReference type="InterPro" id="IPR044726">
    <property type="entry name" value="ABCC_6TM_D2"/>
</dbReference>
<comment type="caution">
    <text evidence="13">The sequence shown here is derived from an EMBL/GenBank/DDBJ whole genome shotgun (WGS) entry which is preliminary data.</text>
</comment>
<dbReference type="Gene3D" id="1.20.1560.10">
    <property type="entry name" value="ABC transporter type 1, transmembrane domain"/>
    <property type="match status" value="2"/>
</dbReference>
<evidence type="ECO:0008006" key="15">
    <source>
        <dbReference type="Google" id="ProtNLM"/>
    </source>
</evidence>
<dbReference type="SUPFAM" id="SSF90123">
    <property type="entry name" value="ABC transporter transmembrane region"/>
    <property type="match status" value="2"/>
</dbReference>
<dbReference type="SUPFAM" id="SSF52540">
    <property type="entry name" value="P-loop containing nucleoside triphosphate hydrolases"/>
    <property type="match status" value="2"/>
</dbReference>
<dbReference type="CDD" id="cd18579">
    <property type="entry name" value="ABC_6TM_ABCC_D1"/>
    <property type="match status" value="1"/>
</dbReference>
<organism evidence="13 14">
    <name type="scientific">Prorocentrum cordatum</name>
    <dbReference type="NCBI Taxonomy" id="2364126"/>
    <lineage>
        <taxon>Eukaryota</taxon>
        <taxon>Sar</taxon>
        <taxon>Alveolata</taxon>
        <taxon>Dinophyceae</taxon>
        <taxon>Prorocentrales</taxon>
        <taxon>Prorocentraceae</taxon>
        <taxon>Prorocentrum</taxon>
    </lineage>
</organism>
<reference evidence="13" key="1">
    <citation type="submission" date="2023-10" db="EMBL/GenBank/DDBJ databases">
        <authorList>
            <person name="Chen Y."/>
            <person name="Shah S."/>
            <person name="Dougan E. K."/>
            <person name="Thang M."/>
            <person name="Chan C."/>
        </authorList>
    </citation>
    <scope>NUCLEOTIDE SEQUENCE [LARGE SCALE GENOMIC DNA]</scope>
</reference>
<dbReference type="Pfam" id="PF00664">
    <property type="entry name" value="ABC_membrane"/>
    <property type="match status" value="2"/>
</dbReference>
<keyword evidence="14" id="KW-1185">Reference proteome</keyword>
<dbReference type="SMART" id="SM00382">
    <property type="entry name" value="AAA"/>
    <property type="match status" value="2"/>
</dbReference>
<evidence type="ECO:0000256" key="3">
    <source>
        <dbReference type="ARBA" id="ARBA00022448"/>
    </source>
</evidence>
<evidence type="ECO:0000256" key="7">
    <source>
        <dbReference type="ARBA" id="ARBA00022989"/>
    </source>
</evidence>
<feature type="non-terminal residue" evidence="13">
    <location>
        <position position="1355"/>
    </location>
</feature>
<evidence type="ECO:0000256" key="5">
    <source>
        <dbReference type="ARBA" id="ARBA00022741"/>
    </source>
</evidence>
<dbReference type="PANTHER" id="PTHR24223">
    <property type="entry name" value="ATP-BINDING CASSETTE SUB-FAMILY C"/>
    <property type="match status" value="1"/>
</dbReference>
<dbReference type="InterPro" id="IPR017871">
    <property type="entry name" value="ABC_transporter-like_CS"/>
</dbReference>